<comment type="similarity">
    <text evidence="1">Belongs to the cullin family.</text>
</comment>
<dbReference type="HOGENOM" id="CLU_1477568_0_0_1"/>
<feature type="domain" description="Cullin N-terminal" evidence="2">
    <location>
        <begin position="41"/>
        <end position="153"/>
    </location>
</feature>
<keyword evidence="4" id="KW-1185">Reference proteome</keyword>
<dbReference type="OrthoDB" id="1929542at2759"/>
<reference evidence="4" key="1">
    <citation type="journal article" date="2011" name="Nature">
        <title>Genome sequence and analysis of the tuber crop potato.</title>
        <authorList>
            <consortium name="The Potato Genome Sequencing Consortium"/>
        </authorList>
    </citation>
    <scope>NUCLEOTIDE SEQUENCE [LARGE SCALE GENOMIC DNA]</scope>
    <source>
        <strain evidence="4">cv. DM1-3 516 R44</strain>
    </source>
</reference>
<reference evidence="3" key="2">
    <citation type="submission" date="2015-06" db="UniProtKB">
        <authorList>
            <consortium name="EnsemblPlants"/>
        </authorList>
    </citation>
    <scope>IDENTIFICATION</scope>
    <source>
        <strain evidence="3">DM1-3 516 R44</strain>
    </source>
</reference>
<dbReference type="SUPFAM" id="SSF74788">
    <property type="entry name" value="Cullin repeat-like"/>
    <property type="match status" value="1"/>
</dbReference>
<dbReference type="Pfam" id="PF00888">
    <property type="entry name" value="Cullin"/>
    <property type="match status" value="1"/>
</dbReference>
<dbReference type="InterPro" id="IPR016159">
    <property type="entry name" value="Cullin_repeat-like_dom_sf"/>
</dbReference>
<dbReference type="ExpressionAtlas" id="M1CAZ7">
    <property type="expression patterns" value="baseline"/>
</dbReference>
<evidence type="ECO:0000256" key="1">
    <source>
        <dbReference type="ARBA" id="ARBA00006019"/>
    </source>
</evidence>
<dbReference type="Gramene" id="PGSC0003DMT400063660">
    <property type="protein sequence ID" value="PGSC0003DMT400063660"/>
    <property type="gene ID" value="PGSC0003DMG400024743"/>
</dbReference>
<name>M1CAZ7_SOLTU</name>
<evidence type="ECO:0000259" key="2">
    <source>
        <dbReference type="Pfam" id="PF00888"/>
    </source>
</evidence>
<dbReference type="Proteomes" id="UP000011115">
    <property type="component" value="Unassembled WGS sequence"/>
</dbReference>
<dbReference type="PANTHER" id="PTHR11932">
    <property type="entry name" value="CULLIN"/>
    <property type="match status" value="1"/>
</dbReference>
<evidence type="ECO:0000313" key="3">
    <source>
        <dbReference type="EnsemblPlants" id="PGSC0003DMT400063660"/>
    </source>
</evidence>
<evidence type="ECO:0000313" key="4">
    <source>
        <dbReference type="Proteomes" id="UP000011115"/>
    </source>
</evidence>
<accession>M1CAZ7</accession>
<dbReference type="InterPro" id="IPR045093">
    <property type="entry name" value="Cullin"/>
</dbReference>
<dbReference type="AlphaFoldDB" id="M1CAZ7"/>
<gene>
    <name evidence="3" type="primary">LOC102594086</name>
</gene>
<protein>
    <submittedName>
        <fullName evidence="3">Plastid CUL1</fullName>
    </submittedName>
</protein>
<dbReference type="InterPro" id="IPR001373">
    <property type="entry name" value="Cullin_N"/>
</dbReference>
<sequence>MSNAKRLDESMKTLEEGITKVKLIMDGYPASKLFASLTLDSCVYLLCIRPPPHDLSAELLQRYHAVLDESIYFKVLPFLKDKSGTSLLAEFLRVWANYKAMVKCLGGFFLYLDRKCSDQKSSAPLKEVALSCFQNRVCCDLLPKLFDAALLLVILSSMSSLFVDSNYEQLVIYSMPHVDKSRP</sequence>
<dbReference type="Gene3D" id="1.20.1310.10">
    <property type="entry name" value="Cullin Repeats"/>
    <property type="match status" value="1"/>
</dbReference>
<dbReference type="GO" id="GO:0031625">
    <property type="term" value="F:ubiquitin protein ligase binding"/>
    <property type="evidence" value="ECO:0007669"/>
    <property type="project" value="InterPro"/>
</dbReference>
<dbReference type="GO" id="GO:0006511">
    <property type="term" value="P:ubiquitin-dependent protein catabolic process"/>
    <property type="evidence" value="ECO:0007669"/>
    <property type="project" value="InterPro"/>
</dbReference>
<dbReference type="EnsemblPlants" id="PGSC0003DMT400063660">
    <property type="protein sequence ID" value="PGSC0003DMT400063660"/>
    <property type="gene ID" value="PGSC0003DMG400024743"/>
</dbReference>
<proteinExistence type="inferred from homology"/>
<organism evidence="3 4">
    <name type="scientific">Solanum tuberosum</name>
    <name type="common">Potato</name>
    <dbReference type="NCBI Taxonomy" id="4113"/>
    <lineage>
        <taxon>Eukaryota</taxon>
        <taxon>Viridiplantae</taxon>
        <taxon>Streptophyta</taxon>
        <taxon>Embryophyta</taxon>
        <taxon>Tracheophyta</taxon>
        <taxon>Spermatophyta</taxon>
        <taxon>Magnoliopsida</taxon>
        <taxon>eudicotyledons</taxon>
        <taxon>Gunneridae</taxon>
        <taxon>Pentapetalae</taxon>
        <taxon>asterids</taxon>
        <taxon>lamiids</taxon>
        <taxon>Solanales</taxon>
        <taxon>Solanaceae</taxon>
        <taxon>Solanoideae</taxon>
        <taxon>Solaneae</taxon>
        <taxon>Solanum</taxon>
    </lineage>
</organism>